<evidence type="ECO:0008006" key="2">
    <source>
        <dbReference type="Google" id="ProtNLM"/>
    </source>
</evidence>
<evidence type="ECO:0000313" key="1">
    <source>
        <dbReference type="EMBL" id="CAB4160522.1"/>
    </source>
</evidence>
<reference evidence="1" key="1">
    <citation type="submission" date="2020-04" db="EMBL/GenBank/DDBJ databases">
        <authorList>
            <person name="Chiriac C."/>
            <person name="Salcher M."/>
            <person name="Ghai R."/>
            <person name="Kavagutti S V."/>
        </authorList>
    </citation>
    <scope>NUCLEOTIDE SEQUENCE</scope>
</reference>
<proteinExistence type="predicted"/>
<accession>A0A6J5NP42</accession>
<name>A0A6J5NP42_9CAUD</name>
<protein>
    <recommendedName>
        <fullName evidence="2">N-acetyltransferase domain-containing protein</fullName>
    </recommendedName>
</protein>
<organism evidence="1">
    <name type="scientific">uncultured Caudovirales phage</name>
    <dbReference type="NCBI Taxonomy" id="2100421"/>
    <lineage>
        <taxon>Viruses</taxon>
        <taxon>Duplodnaviria</taxon>
        <taxon>Heunggongvirae</taxon>
        <taxon>Uroviricota</taxon>
        <taxon>Caudoviricetes</taxon>
        <taxon>Peduoviridae</taxon>
        <taxon>Maltschvirus</taxon>
        <taxon>Maltschvirus maltsch</taxon>
    </lineage>
</organism>
<gene>
    <name evidence="1" type="ORF">UFOVP767_16</name>
</gene>
<sequence>MIDTTGFTSQVRLPEGGKIVPFFYGHLALMNLNEHDLDSRAHIPDWLDRLKNQTHMGPSFTGLYYGKPMLSFGIIPIWPGLAEAWMIPDKDIDTVAIPLCRCARQFFSWAETTMQLRRIQIIVRSSNVRAQKWAEFLYFEKESEMMAFGPTGDSHFMYRRLNHGRSI</sequence>
<dbReference type="EMBL" id="LR796714">
    <property type="protein sequence ID" value="CAB4160522.1"/>
    <property type="molecule type" value="Genomic_DNA"/>
</dbReference>